<reference evidence="2" key="1">
    <citation type="submission" date="2020-03" db="EMBL/GenBank/DDBJ databases">
        <title>Site-based positive gene gene selection in Geosmithia morbida across the United States reveals a broad range of putative effectors and factors for local host and environmental adapation.</title>
        <authorList>
            <person name="Onufrak A."/>
            <person name="Murdoch R.W."/>
            <person name="Gazis R."/>
            <person name="Huff M."/>
            <person name="Staton M."/>
            <person name="Klingeman W."/>
            <person name="Hadziabdic D."/>
        </authorList>
    </citation>
    <scope>NUCLEOTIDE SEQUENCE</scope>
    <source>
        <strain evidence="2">1262</strain>
    </source>
</reference>
<dbReference type="Proteomes" id="UP000749293">
    <property type="component" value="Unassembled WGS sequence"/>
</dbReference>
<keyword evidence="3" id="KW-1185">Reference proteome</keyword>
<feature type="compositionally biased region" description="Basic and acidic residues" evidence="1">
    <location>
        <begin position="179"/>
        <end position="190"/>
    </location>
</feature>
<protein>
    <submittedName>
        <fullName evidence="2">Uncharacterized protein</fullName>
    </submittedName>
</protein>
<accession>A0A9P4YW18</accession>
<organism evidence="2 3">
    <name type="scientific">Geosmithia morbida</name>
    <dbReference type="NCBI Taxonomy" id="1094350"/>
    <lineage>
        <taxon>Eukaryota</taxon>
        <taxon>Fungi</taxon>
        <taxon>Dikarya</taxon>
        <taxon>Ascomycota</taxon>
        <taxon>Pezizomycotina</taxon>
        <taxon>Sordariomycetes</taxon>
        <taxon>Hypocreomycetidae</taxon>
        <taxon>Hypocreales</taxon>
        <taxon>Bionectriaceae</taxon>
        <taxon>Geosmithia</taxon>
    </lineage>
</organism>
<feature type="compositionally biased region" description="Basic residues" evidence="1">
    <location>
        <begin position="312"/>
        <end position="321"/>
    </location>
</feature>
<sequence>MHVTEYWGNRKAAPVAASNTSYTFHTDAQPSRGMALSSEFHMPGAFHADSVSFFNSRRPDSPSRPPSPSSHLPAQPSYDHGSFKRKRRQSTAEYASTTPPYARPYVLAGQLDTSAADGGPGSDTMGESVAGSFTGFHATGGGRGYDIQPSVESMSTQPQQLDGNCHHQSRTSIPGRFPDWSERFHHREDEMYSSSRESTPAPAPKRRQTTADELGRNWVMVHDTTAISRSGTPEPPRPPTRNRNHGPSVTTGRRLSTPGGGAAMHIRRPGTGRLSLATTPASTPASSASFASARSASPIIKTSHAPPPLPHTPRRQHHHRASLGGSGGGRRRSNSTAPTPASLSASALGRVGKEVGGGEAKSSPRLDEEVRKLAARRRREAQNADVRMNAFSKTIQDMIRQGQEALATTVEVQGDDGDGKWEDEFDD</sequence>
<feature type="region of interest" description="Disordered" evidence="1">
    <location>
        <begin position="52"/>
        <end position="98"/>
    </location>
</feature>
<dbReference type="OrthoDB" id="5138418at2759"/>
<evidence type="ECO:0000313" key="2">
    <source>
        <dbReference type="EMBL" id="KAF4123055.1"/>
    </source>
</evidence>
<dbReference type="RefSeq" id="XP_035321707.1">
    <property type="nucleotide sequence ID" value="XM_035468573.1"/>
</dbReference>
<feature type="region of interest" description="Disordered" evidence="1">
    <location>
        <begin position="112"/>
        <end position="383"/>
    </location>
</feature>
<dbReference type="AlphaFoldDB" id="A0A9P4YW18"/>
<feature type="compositionally biased region" description="Basic and acidic residues" evidence="1">
    <location>
        <begin position="362"/>
        <end position="372"/>
    </location>
</feature>
<feature type="compositionally biased region" description="Polar residues" evidence="1">
    <location>
        <begin position="150"/>
        <end position="162"/>
    </location>
</feature>
<feature type="compositionally biased region" description="Low complexity" evidence="1">
    <location>
        <begin position="334"/>
        <end position="348"/>
    </location>
</feature>
<name>A0A9P4YW18_9HYPO</name>
<feature type="compositionally biased region" description="Low complexity" evidence="1">
    <location>
        <begin position="277"/>
        <end position="298"/>
    </location>
</feature>
<dbReference type="EMBL" id="JAANYQ010000007">
    <property type="protein sequence ID" value="KAF4123055.1"/>
    <property type="molecule type" value="Genomic_DNA"/>
</dbReference>
<evidence type="ECO:0000313" key="3">
    <source>
        <dbReference type="Proteomes" id="UP000749293"/>
    </source>
</evidence>
<dbReference type="GeneID" id="55972828"/>
<gene>
    <name evidence="2" type="ORF">GMORB2_6603</name>
</gene>
<evidence type="ECO:0000256" key="1">
    <source>
        <dbReference type="SAM" id="MobiDB-lite"/>
    </source>
</evidence>
<comment type="caution">
    <text evidence="2">The sequence shown here is derived from an EMBL/GenBank/DDBJ whole genome shotgun (WGS) entry which is preliminary data.</text>
</comment>
<proteinExistence type="predicted"/>